<proteinExistence type="evidence at transcript level"/>
<sequence length="173" mass="19000">MPERFWSKKITGVHITLMSYNCVLAMPTLNRATAVTVTVKAELLTSAPLMKAMAIDPRDTDTVASTVATLPRVCHPAMSDVAFFFRSALVQIDAGVTTVLLSTSTRMVLYHTAARWLVLLAARVKVRFAPPLPTNRWLLGLVTEKKMRAGLSRTEKTVTTTATARIAIRAARM</sequence>
<dbReference type="GeneID" id="100274906"/>
<protein>
    <submittedName>
        <fullName evidence="1">Uncharacterized protein</fullName>
    </submittedName>
</protein>
<dbReference type="RefSeq" id="NP_001142631.1">
    <property type="nucleotide sequence ID" value="NM_001149159.1"/>
</dbReference>
<name>B6SLA6_MAIZE</name>
<organism evidence="1">
    <name type="scientific">Zea mays</name>
    <name type="common">Maize</name>
    <dbReference type="NCBI Taxonomy" id="4577"/>
    <lineage>
        <taxon>Eukaryota</taxon>
        <taxon>Viridiplantae</taxon>
        <taxon>Streptophyta</taxon>
        <taxon>Embryophyta</taxon>
        <taxon>Tracheophyta</taxon>
        <taxon>Spermatophyta</taxon>
        <taxon>Magnoliopsida</taxon>
        <taxon>Liliopsida</taxon>
        <taxon>Poales</taxon>
        <taxon>Poaceae</taxon>
        <taxon>PACMAD clade</taxon>
        <taxon>Panicoideae</taxon>
        <taxon>Andropogonodae</taxon>
        <taxon>Andropogoneae</taxon>
        <taxon>Tripsacinae</taxon>
        <taxon>Zea</taxon>
    </lineage>
</organism>
<dbReference type="EMBL" id="EU953521">
    <property type="protein sequence ID" value="ACG25639.1"/>
    <property type="molecule type" value="mRNA"/>
</dbReference>
<accession>B6SLA6</accession>
<dbReference type="KEGG" id="zma:100274906"/>
<evidence type="ECO:0000313" key="1">
    <source>
        <dbReference type="EMBL" id="ACG25639.1"/>
    </source>
</evidence>
<dbReference type="AlphaFoldDB" id="B6SLA6"/>
<reference evidence="1" key="1">
    <citation type="journal article" date="2009" name="Plant Mol. Biol.">
        <title>Insights into corn genes derived from large-scale cDNA sequencing.</title>
        <authorList>
            <person name="Alexandrov N.N."/>
            <person name="Brover V.V."/>
            <person name="Freidin S."/>
            <person name="Troukhan M.E."/>
            <person name="Tatarinova T.V."/>
            <person name="Zhang H."/>
            <person name="Swaller T.J."/>
            <person name="Lu Y.P."/>
            <person name="Bouck J."/>
            <person name="Flavell R.B."/>
            <person name="Feldmann K.A."/>
        </authorList>
    </citation>
    <scope>NUCLEOTIDE SEQUENCE</scope>
</reference>